<reference evidence="1" key="1">
    <citation type="submission" date="2020-05" db="EMBL/GenBank/DDBJ databases">
        <title>Large-scale comparative analyses of tick genomes elucidate their genetic diversity and vector capacities.</title>
        <authorList>
            <person name="Jia N."/>
            <person name="Wang J."/>
            <person name="Shi W."/>
            <person name="Du L."/>
            <person name="Sun Y."/>
            <person name="Zhan W."/>
            <person name="Jiang J."/>
            <person name="Wang Q."/>
            <person name="Zhang B."/>
            <person name="Ji P."/>
            <person name="Sakyi L.B."/>
            <person name="Cui X."/>
            <person name="Yuan T."/>
            <person name="Jiang B."/>
            <person name="Yang W."/>
            <person name="Lam T.T.-Y."/>
            <person name="Chang Q."/>
            <person name="Ding S."/>
            <person name="Wang X."/>
            <person name="Zhu J."/>
            <person name="Ruan X."/>
            <person name="Zhao L."/>
            <person name="Wei J."/>
            <person name="Que T."/>
            <person name="Du C."/>
            <person name="Cheng J."/>
            <person name="Dai P."/>
            <person name="Han X."/>
            <person name="Huang E."/>
            <person name="Gao Y."/>
            <person name="Liu J."/>
            <person name="Shao H."/>
            <person name="Ye R."/>
            <person name="Li L."/>
            <person name="Wei W."/>
            <person name="Wang X."/>
            <person name="Wang C."/>
            <person name="Yang T."/>
            <person name="Huo Q."/>
            <person name="Li W."/>
            <person name="Guo W."/>
            <person name="Chen H."/>
            <person name="Zhou L."/>
            <person name="Ni X."/>
            <person name="Tian J."/>
            <person name="Zhou Y."/>
            <person name="Sheng Y."/>
            <person name="Liu T."/>
            <person name="Pan Y."/>
            <person name="Xia L."/>
            <person name="Li J."/>
            <person name="Zhao F."/>
            <person name="Cao W."/>
        </authorList>
    </citation>
    <scope>NUCLEOTIDE SEQUENCE</scope>
    <source>
        <strain evidence="1">Hyas-2018</strain>
    </source>
</reference>
<name>A0ACB7T4M9_HYAAI</name>
<dbReference type="Proteomes" id="UP000821845">
    <property type="component" value="Chromosome 11"/>
</dbReference>
<comment type="caution">
    <text evidence="1">The sequence shown here is derived from an EMBL/GenBank/DDBJ whole genome shotgun (WGS) entry which is preliminary data.</text>
</comment>
<protein>
    <submittedName>
        <fullName evidence="1">Uncharacterized protein</fullName>
    </submittedName>
</protein>
<gene>
    <name evidence="1" type="ORF">HPB50_023712</name>
</gene>
<organism evidence="1 2">
    <name type="scientific">Hyalomma asiaticum</name>
    <name type="common">Tick</name>
    <dbReference type="NCBI Taxonomy" id="266040"/>
    <lineage>
        <taxon>Eukaryota</taxon>
        <taxon>Metazoa</taxon>
        <taxon>Ecdysozoa</taxon>
        <taxon>Arthropoda</taxon>
        <taxon>Chelicerata</taxon>
        <taxon>Arachnida</taxon>
        <taxon>Acari</taxon>
        <taxon>Parasitiformes</taxon>
        <taxon>Ixodida</taxon>
        <taxon>Ixodoidea</taxon>
        <taxon>Ixodidae</taxon>
        <taxon>Hyalomminae</taxon>
        <taxon>Hyalomma</taxon>
    </lineage>
</organism>
<proteinExistence type="predicted"/>
<keyword evidence="2" id="KW-1185">Reference proteome</keyword>
<dbReference type="EMBL" id="CM023491">
    <property type="protein sequence ID" value="KAH6941903.1"/>
    <property type="molecule type" value="Genomic_DNA"/>
</dbReference>
<evidence type="ECO:0000313" key="1">
    <source>
        <dbReference type="EMBL" id="KAH6941903.1"/>
    </source>
</evidence>
<evidence type="ECO:0000313" key="2">
    <source>
        <dbReference type="Proteomes" id="UP000821845"/>
    </source>
</evidence>
<sequence length="354" mass="36403">MQNQMGAQQAGSPSGSPTPGGVTFGRTPSTTVIVNLSREKLNRGGARPIFPSVSALPALQNMQRMQQQGMMSMGQQQPNLSQLQQAALLQQSAGLGQQASMGAMLPGMQGSLGGLQGLQGLQGMTGMQQSVPSLMGQATIGAPPGNMSIGVNLGLGVPQQQQQQYSNLLAQQQAAASLLGGQRSTVLGGQQSNLLGQQSNLLAALQSQQQSRMLPQQSSGQLLGMGQMGGASQLGMMNTLTGSVSSNPQMGLLSANLMSSSPQITQQKSQINFNALMPSSRASKPMLQAMETLQGGAPGVQGITGSPAIAGTPAPIVMSQPITRAGLAPQMQHLLLKGLPGYTSTLVLILVPQE</sequence>
<accession>A0ACB7T4M9</accession>